<dbReference type="EMBL" id="JARKIF010000018">
    <property type="protein sequence ID" value="KAJ7619598.1"/>
    <property type="molecule type" value="Genomic_DNA"/>
</dbReference>
<accession>A0AAD7BFS4</accession>
<comment type="caution">
    <text evidence="1">The sequence shown here is derived from an EMBL/GenBank/DDBJ whole genome shotgun (WGS) entry which is preliminary data.</text>
</comment>
<feature type="non-terminal residue" evidence="1">
    <location>
        <position position="1"/>
    </location>
</feature>
<dbReference type="Proteomes" id="UP001221142">
    <property type="component" value="Unassembled WGS sequence"/>
</dbReference>
<sequence length="76" mass="8638">SSSTATVYSEATHRTLIALRCASSKRPFNQVEDKFYRQEVELLRPGTKVPSADTVANNVQRLYRTLAADVRDYFQV</sequence>
<dbReference type="AlphaFoldDB" id="A0AAD7BFS4"/>
<evidence type="ECO:0000313" key="1">
    <source>
        <dbReference type="EMBL" id="KAJ7619598.1"/>
    </source>
</evidence>
<name>A0AAD7BFS4_9AGAR</name>
<evidence type="ECO:0000313" key="2">
    <source>
        <dbReference type="Proteomes" id="UP001221142"/>
    </source>
</evidence>
<protein>
    <submittedName>
        <fullName evidence="1">Uncharacterized protein</fullName>
    </submittedName>
</protein>
<keyword evidence="2" id="KW-1185">Reference proteome</keyword>
<proteinExistence type="predicted"/>
<feature type="non-terminal residue" evidence="1">
    <location>
        <position position="76"/>
    </location>
</feature>
<reference evidence="1" key="1">
    <citation type="submission" date="2023-03" db="EMBL/GenBank/DDBJ databases">
        <title>Massive genome expansion in bonnet fungi (Mycena s.s.) driven by repeated elements and novel gene families across ecological guilds.</title>
        <authorList>
            <consortium name="Lawrence Berkeley National Laboratory"/>
            <person name="Harder C.B."/>
            <person name="Miyauchi S."/>
            <person name="Viragh M."/>
            <person name="Kuo A."/>
            <person name="Thoen E."/>
            <person name="Andreopoulos B."/>
            <person name="Lu D."/>
            <person name="Skrede I."/>
            <person name="Drula E."/>
            <person name="Henrissat B."/>
            <person name="Morin E."/>
            <person name="Kohler A."/>
            <person name="Barry K."/>
            <person name="LaButti K."/>
            <person name="Morin E."/>
            <person name="Salamov A."/>
            <person name="Lipzen A."/>
            <person name="Mereny Z."/>
            <person name="Hegedus B."/>
            <person name="Baldrian P."/>
            <person name="Stursova M."/>
            <person name="Weitz H."/>
            <person name="Taylor A."/>
            <person name="Grigoriev I.V."/>
            <person name="Nagy L.G."/>
            <person name="Martin F."/>
            <person name="Kauserud H."/>
        </authorList>
    </citation>
    <scope>NUCLEOTIDE SEQUENCE</scope>
    <source>
        <strain evidence="1">9284</strain>
    </source>
</reference>
<gene>
    <name evidence="1" type="ORF">FB45DRAFT_678124</name>
</gene>
<organism evidence="1 2">
    <name type="scientific">Roridomyces roridus</name>
    <dbReference type="NCBI Taxonomy" id="1738132"/>
    <lineage>
        <taxon>Eukaryota</taxon>
        <taxon>Fungi</taxon>
        <taxon>Dikarya</taxon>
        <taxon>Basidiomycota</taxon>
        <taxon>Agaricomycotina</taxon>
        <taxon>Agaricomycetes</taxon>
        <taxon>Agaricomycetidae</taxon>
        <taxon>Agaricales</taxon>
        <taxon>Marasmiineae</taxon>
        <taxon>Mycenaceae</taxon>
        <taxon>Roridomyces</taxon>
    </lineage>
</organism>